<dbReference type="PROSITE" id="PS00018">
    <property type="entry name" value="EF_HAND_1"/>
    <property type="match status" value="2"/>
</dbReference>
<dbReference type="NCBIfam" id="NF033681">
    <property type="entry name" value="ExeM_NucH_DNase"/>
    <property type="match status" value="1"/>
</dbReference>
<evidence type="ECO:0000313" key="4">
    <source>
        <dbReference type="Proteomes" id="UP001247805"/>
    </source>
</evidence>
<feature type="domain" description="Endonuclease/exonuclease/phosphatase" evidence="2">
    <location>
        <begin position="598"/>
        <end position="879"/>
    </location>
</feature>
<dbReference type="EMBL" id="JAWDIO010000002">
    <property type="protein sequence ID" value="MDU0354242.1"/>
    <property type="molecule type" value="Genomic_DNA"/>
</dbReference>
<keyword evidence="3" id="KW-0540">Nuclease</keyword>
<dbReference type="PANTHER" id="PTHR42834:SF1">
    <property type="entry name" value="ENDONUCLEASE_EXONUCLEASE_PHOSPHATASE FAMILY PROTEIN (AFU_ORTHOLOGUE AFUA_3G09210)"/>
    <property type="match status" value="1"/>
</dbReference>
<dbReference type="RefSeq" id="WP_316025857.1">
    <property type="nucleotide sequence ID" value="NZ_JAWDIO010000002.1"/>
</dbReference>
<gene>
    <name evidence="3" type="ORF">RS130_10125</name>
</gene>
<evidence type="ECO:0000259" key="2">
    <source>
        <dbReference type="Pfam" id="PF03372"/>
    </source>
</evidence>
<evidence type="ECO:0000313" key="3">
    <source>
        <dbReference type="EMBL" id="MDU0354242.1"/>
    </source>
</evidence>
<keyword evidence="4" id="KW-1185">Reference proteome</keyword>
<name>A0ABU3SW82_9ALTE</name>
<dbReference type="InterPro" id="IPR018247">
    <property type="entry name" value="EF_Hand_1_Ca_BS"/>
</dbReference>
<dbReference type="PANTHER" id="PTHR42834">
    <property type="entry name" value="ENDONUCLEASE/EXONUCLEASE/PHOSPHATASE FAMILY PROTEIN (AFU_ORTHOLOGUE AFUA_3G09210)"/>
    <property type="match status" value="1"/>
</dbReference>
<dbReference type="SUPFAM" id="SSF63446">
    <property type="entry name" value="Type I dockerin domain"/>
    <property type="match status" value="1"/>
</dbReference>
<dbReference type="GO" id="GO:0004519">
    <property type="term" value="F:endonuclease activity"/>
    <property type="evidence" value="ECO:0007669"/>
    <property type="project" value="UniProtKB-KW"/>
</dbReference>
<dbReference type="Gene3D" id="1.10.1330.10">
    <property type="entry name" value="Dockerin domain"/>
    <property type="match status" value="1"/>
</dbReference>
<feature type="region of interest" description="Disordered" evidence="1">
    <location>
        <begin position="288"/>
        <end position="308"/>
    </location>
</feature>
<keyword evidence="3" id="KW-0255">Endonuclease</keyword>
<dbReference type="SUPFAM" id="SSF56219">
    <property type="entry name" value="DNase I-like"/>
    <property type="match status" value="1"/>
</dbReference>
<accession>A0ABU3SW82</accession>
<dbReference type="InterPro" id="IPR036439">
    <property type="entry name" value="Dockerin_dom_sf"/>
</dbReference>
<reference evidence="3 4" key="1">
    <citation type="submission" date="2023-10" db="EMBL/GenBank/DDBJ databases">
        <title>Glaciecola aquimarina strain GGW-M5 nov., isolated from a coastal seawater.</title>
        <authorList>
            <person name="Bayburt H."/>
            <person name="Kim J.M."/>
            <person name="Choi B.J."/>
            <person name="Jeon C.O."/>
        </authorList>
    </citation>
    <scope>NUCLEOTIDE SEQUENCE [LARGE SCALE GENOMIC DNA]</scope>
    <source>
        <strain evidence="3 4">KCTC 32108</strain>
    </source>
</reference>
<protein>
    <submittedName>
        <fullName evidence="3">ExeM/NucH family extracellular endonuclease</fullName>
    </submittedName>
</protein>
<evidence type="ECO:0000256" key="1">
    <source>
        <dbReference type="SAM" id="MobiDB-lite"/>
    </source>
</evidence>
<proteinExistence type="predicted"/>
<dbReference type="Pfam" id="PF03372">
    <property type="entry name" value="Exo_endo_phos"/>
    <property type="match status" value="1"/>
</dbReference>
<organism evidence="3 4">
    <name type="scientific">Paraglaciecola aquimarina</name>
    <dbReference type="NCBI Taxonomy" id="1235557"/>
    <lineage>
        <taxon>Bacteria</taxon>
        <taxon>Pseudomonadati</taxon>
        <taxon>Pseudomonadota</taxon>
        <taxon>Gammaproteobacteria</taxon>
        <taxon>Alteromonadales</taxon>
        <taxon>Alteromonadaceae</taxon>
        <taxon>Paraglaciecola</taxon>
    </lineage>
</organism>
<sequence>MLYNGSSSQRKEYKTVSLNGVIPNQGSGFGTLSFAISGIQNGGPDGLALVDREGNVLQFLSYEGSFEAVDGPAEGMTSTDIGVAETSSTAVGESLQLTGSGFRYEDFVWQASAVDNFGLVNAGQTFVAPAPFINEIHYDNTGGDSDEGVEIAGLAGTDLSGMSIVLYNGSSSQRKVYRTESLSDVIPNQDSGFGTLSFAISGIQNGGPDGLALVDSEGVVLQFLSYEGSFEAVDGPAVGMTSTDIGVSEAGNSPVGHSLQLAGTGVQYADFEWQGSAVSTFSQVNTEQRFGSGSGSTDGGTGGTDGGTADLGQCADTATLISAVQGSGFVSPLMGQTHVVEAVVSASLPNLKGFFIQEEPADMDADPATSEGLFVFYEGELPSEGDVVRVLGEVTEYFEKTQIIAQQVSTACTTATLVATEFSLPFANAAEAEALEGMLVTASQELTVSENYDLKVFGEVTLSYGRLYTPTNQFTPGSAEAIALAAENALNKVILDDGVNGSNPEVIPYPAGGLSALNSLRTGDTVTGLIGPMDYSFDAYRVIPLVTPTIFASNPRQAAPEIAEGNLKVASLNVLNYFSTLDENGNKCGPSNLDCRGANNAEEFARQKAKTVAAIVAMDADIVGLMEIENSGFSAGSAIDDLVSEINSQMGVGTYSIVDAGGPVGTDAITVALIYKSANVSPVGALGILDSSNSITDADGPLFVDTKNRPALVQTFALTENAEELVVSVNHFKSKGSGCGAGDDDSTTGQGNCNLTRTRAAQALTAFIASEYGDKPTVILGDLNAYAKEDPIAKIEAAGYTNLVNYFAGSEAYSYTFGGEFGYLDHALANSKALAKTVDVTEWHINADEPRALDYNMEDKSAQQLVDLYEADAYRMSDHDPVVIAMQFDAPASAETSADVNQDGVVNFSDYFAILGMLGSTEGSANFNAIADYDGDNLISPLDLQAWYQMYLSQ</sequence>
<dbReference type="InterPro" id="IPR036691">
    <property type="entry name" value="Endo/exonu/phosph_ase_sf"/>
</dbReference>
<keyword evidence="3" id="KW-0378">Hydrolase</keyword>
<dbReference type="InterPro" id="IPR005135">
    <property type="entry name" value="Endo/exonuclease/phosphatase"/>
</dbReference>
<dbReference type="Proteomes" id="UP001247805">
    <property type="component" value="Unassembled WGS sequence"/>
</dbReference>
<dbReference type="InterPro" id="IPR047971">
    <property type="entry name" value="ExeM-like"/>
</dbReference>
<dbReference type="Gene3D" id="3.60.10.10">
    <property type="entry name" value="Endonuclease/exonuclease/phosphatase"/>
    <property type="match status" value="1"/>
</dbReference>
<dbReference type="CDD" id="cd04486">
    <property type="entry name" value="YhcR_OBF_like"/>
    <property type="match status" value="1"/>
</dbReference>
<dbReference type="CDD" id="cd10283">
    <property type="entry name" value="MnuA_DNase1-like"/>
    <property type="match status" value="1"/>
</dbReference>
<comment type="caution">
    <text evidence="3">The sequence shown here is derived from an EMBL/GenBank/DDBJ whole genome shotgun (WGS) entry which is preliminary data.</text>
</comment>
<feature type="compositionally biased region" description="Gly residues" evidence="1">
    <location>
        <begin position="292"/>
        <end position="306"/>
    </location>
</feature>